<dbReference type="AlphaFoldDB" id="A0A1D6PYT9"/>
<accession>A0A1D6PYT9</accession>
<evidence type="ECO:0000313" key="1">
    <source>
        <dbReference type="EMBL" id="AQK51612.1"/>
    </source>
</evidence>
<dbReference type="InParanoid" id="A0A1D6PYT9"/>
<sequence length="123" mass="13736">MKGNMASLVGSILKRCLLCYMLKKLNLLLCYLLNLKRVGSGCFACRRCLRDEERAMVAARHEEQAILVECKAGSPPPCGKRKDRTKSPEGSARACTCPDTLQTKSPRGLFPYPIFILITAWFP</sequence>
<organism evidence="1">
    <name type="scientific">Zea mays</name>
    <name type="common">Maize</name>
    <dbReference type="NCBI Taxonomy" id="4577"/>
    <lineage>
        <taxon>Eukaryota</taxon>
        <taxon>Viridiplantae</taxon>
        <taxon>Streptophyta</taxon>
        <taxon>Embryophyta</taxon>
        <taxon>Tracheophyta</taxon>
        <taxon>Spermatophyta</taxon>
        <taxon>Magnoliopsida</taxon>
        <taxon>Liliopsida</taxon>
        <taxon>Poales</taxon>
        <taxon>Poaceae</taxon>
        <taxon>PACMAD clade</taxon>
        <taxon>Panicoideae</taxon>
        <taxon>Andropogonodae</taxon>
        <taxon>Andropogoneae</taxon>
        <taxon>Tripsacinae</taxon>
        <taxon>Zea</taxon>
    </lineage>
</organism>
<gene>
    <name evidence="1" type="ORF">ZEAMMB73_Zm00001d049934</name>
</gene>
<dbReference type="EMBL" id="CM000780">
    <property type="protein sequence ID" value="AQK51612.1"/>
    <property type="molecule type" value="Genomic_DNA"/>
</dbReference>
<name>A0A1D6PYT9_MAIZE</name>
<proteinExistence type="predicted"/>
<reference evidence="1" key="1">
    <citation type="submission" date="2015-12" db="EMBL/GenBank/DDBJ databases">
        <title>Update maize B73 reference genome by single molecule sequencing technologies.</title>
        <authorList>
            <consortium name="Maize Genome Sequencing Project"/>
            <person name="Ware D."/>
        </authorList>
    </citation>
    <scope>NUCLEOTIDE SEQUENCE</scope>
    <source>
        <tissue evidence="1">Seedling</tissue>
    </source>
</reference>
<protein>
    <submittedName>
        <fullName evidence="1">Uncharacterized protein</fullName>
    </submittedName>
</protein>